<sequence>MLNIAIVTAQQSVAFHDSENGFNFQAYTDPSHNVTYAAVFPPVCANSTEFIGEFIVPVANKWVGLSIGGAMINALLLVAWPNGNSIVSSARIATDYVQPTVYAGPTLTTLPSSHVNATHWKWVFRCQNCTSWADTTGGSLDISTTDAWAWALSTVAVNNPADPASTFQEHTDFGFWGQNVGGAHDSNYANYLNGQGATATPTPTPTAPTTTSSPTSTAVTNPVGSWDYIVVGSGAGGLVVADRLSEAGKKVLVIERGGPSVAITGGNVVWPAAPNSGLTRFDVPGLFESEFSDPNPFWFCKDITFFAGCLVGGGTSVNGGLYWFPTTAEFATSNGWPSNWTNHQPYTAKLQARLPSTDVPSTDGKRYLEQPYNIVSQLLNAQGYGNTTINSNSDWKDHVYGYSAWNFQQGLRWGPVHTYLQTSLARKNFKLLINTQVNSVVRNGSTITGVLTNDTSIGPGGVVSLNPNGRVILSAGSFGTPRILFQSGIGPADMIQAVQNSPSASQLPPASQFINLPVGYNAADNPSINLVLQHPSIDSYDNWNNIWTTPRPADAAQFVANHSGPFAGASPKLNFWRVYLGPDGVQRYLQGTVRPGASGITTSLAYNSSQIFTITVYLSTGTTSRGRIGIDSTLKASPIVFPWLTDPNDTAVLVQGIKDIIANLKTVPNLQLIAPDNVTTVESYVANYDPSSMCSNHWTGSARIGSNSSTSVVDQNAKVWNTNNLFVVDASIFPGLPVGNPQAAIMSAAEQAATKILALAGGP</sequence>
<protein>
    <recommendedName>
        <fullName evidence="3">Glucose-methanol-choline oxidoreductase N-terminal domain-containing protein</fullName>
    </recommendedName>
</protein>
<dbReference type="PANTHER" id="PTHR47190:SF2">
    <property type="entry name" value="CELLOBIOSE DEHYDROGENASE (AFU_ORTHOLOGUE AFUA_2G17620)"/>
    <property type="match status" value="1"/>
</dbReference>
<dbReference type="InterPro" id="IPR000172">
    <property type="entry name" value="GMC_OxRdtase_N"/>
</dbReference>
<dbReference type="InterPro" id="IPR036188">
    <property type="entry name" value="FAD/NAD-bd_sf"/>
</dbReference>
<dbReference type="Pfam" id="PF16010">
    <property type="entry name" value="CDH-cyt"/>
    <property type="match status" value="1"/>
</dbReference>
<dbReference type="SUPFAM" id="SSF51905">
    <property type="entry name" value="FAD/NAD(P)-binding domain"/>
    <property type="match status" value="1"/>
</dbReference>
<evidence type="ECO:0000259" key="3">
    <source>
        <dbReference type="PROSITE" id="PS00624"/>
    </source>
</evidence>
<organism evidence="4 5">
    <name type="scientific">Sphaerobolus stellatus (strain SS14)</name>
    <dbReference type="NCBI Taxonomy" id="990650"/>
    <lineage>
        <taxon>Eukaryota</taxon>
        <taxon>Fungi</taxon>
        <taxon>Dikarya</taxon>
        <taxon>Basidiomycota</taxon>
        <taxon>Agaricomycotina</taxon>
        <taxon>Agaricomycetes</taxon>
        <taxon>Phallomycetidae</taxon>
        <taxon>Geastrales</taxon>
        <taxon>Sphaerobolaceae</taxon>
        <taxon>Sphaerobolus</taxon>
    </lineage>
</organism>
<dbReference type="EMBL" id="KN837245">
    <property type="protein sequence ID" value="KIJ31253.1"/>
    <property type="molecule type" value="Genomic_DNA"/>
</dbReference>
<dbReference type="GO" id="GO:0050660">
    <property type="term" value="F:flavin adenine dinucleotide binding"/>
    <property type="evidence" value="ECO:0007669"/>
    <property type="project" value="InterPro"/>
</dbReference>
<dbReference type="Gene3D" id="3.30.410.10">
    <property type="entry name" value="Cholesterol Oxidase, domain 2"/>
    <property type="match status" value="1"/>
</dbReference>
<gene>
    <name evidence="4" type="ORF">M422DRAFT_186233</name>
</gene>
<dbReference type="InterPro" id="IPR007867">
    <property type="entry name" value="GMC_OxRtase_C"/>
</dbReference>
<dbReference type="CDD" id="cd09630">
    <property type="entry name" value="CDH_like_cytochrome"/>
    <property type="match status" value="1"/>
</dbReference>
<keyword evidence="5" id="KW-1185">Reference proteome</keyword>
<dbReference type="PANTHER" id="PTHR47190">
    <property type="entry name" value="DEHYDROGENASE, PUTATIVE-RELATED"/>
    <property type="match status" value="1"/>
</dbReference>
<name>A0A0C9TMQ2_SPHS4</name>
<dbReference type="PROSITE" id="PS00624">
    <property type="entry name" value="GMC_OXRED_2"/>
    <property type="match status" value="1"/>
</dbReference>
<evidence type="ECO:0000313" key="4">
    <source>
        <dbReference type="EMBL" id="KIJ31253.1"/>
    </source>
</evidence>
<dbReference type="SUPFAM" id="SSF54373">
    <property type="entry name" value="FAD-linked reductases, C-terminal domain"/>
    <property type="match status" value="1"/>
</dbReference>
<dbReference type="OrthoDB" id="413885at2759"/>
<dbReference type="Proteomes" id="UP000054279">
    <property type="component" value="Unassembled WGS sequence"/>
</dbReference>
<evidence type="ECO:0000256" key="2">
    <source>
        <dbReference type="SAM" id="MobiDB-lite"/>
    </source>
</evidence>
<proteinExistence type="predicted"/>
<reference evidence="4 5" key="1">
    <citation type="submission" date="2014-06" db="EMBL/GenBank/DDBJ databases">
        <title>Evolutionary Origins and Diversification of the Mycorrhizal Mutualists.</title>
        <authorList>
            <consortium name="DOE Joint Genome Institute"/>
            <consortium name="Mycorrhizal Genomics Consortium"/>
            <person name="Kohler A."/>
            <person name="Kuo A."/>
            <person name="Nagy L.G."/>
            <person name="Floudas D."/>
            <person name="Copeland A."/>
            <person name="Barry K.W."/>
            <person name="Cichocki N."/>
            <person name="Veneault-Fourrey C."/>
            <person name="LaButti K."/>
            <person name="Lindquist E.A."/>
            <person name="Lipzen A."/>
            <person name="Lundell T."/>
            <person name="Morin E."/>
            <person name="Murat C."/>
            <person name="Riley R."/>
            <person name="Ohm R."/>
            <person name="Sun H."/>
            <person name="Tunlid A."/>
            <person name="Henrissat B."/>
            <person name="Grigoriev I.V."/>
            <person name="Hibbett D.S."/>
            <person name="Martin F."/>
        </authorList>
    </citation>
    <scope>NUCLEOTIDE SEQUENCE [LARGE SCALE GENOMIC DNA]</scope>
    <source>
        <strain evidence="4 5">SS14</strain>
    </source>
</reference>
<dbReference type="Pfam" id="PF00732">
    <property type="entry name" value="GMC_oxred_N"/>
    <property type="match status" value="1"/>
</dbReference>
<feature type="compositionally biased region" description="Low complexity" evidence="2">
    <location>
        <begin position="197"/>
        <end position="218"/>
    </location>
</feature>
<evidence type="ECO:0000256" key="1">
    <source>
        <dbReference type="ARBA" id="ARBA00001974"/>
    </source>
</evidence>
<evidence type="ECO:0000313" key="5">
    <source>
        <dbReference type="Proteomes" id="UP000054279"/>
    </source>
</evidence>
<dbReference type="InterPro" id="IPR005018">
    <property type="entry name" value="DOMON_domain"/>
</dbReference>
<dbReference type="Gene3D" id="2.60.40.1210">
    <property type="entry name" value="Cellobiose dehydrogenase, cytochrome domain"/>
    <property type="match status" value="1"/>
</dbReference>
<dbReference type="SMART" id="SM00664">
    <property type="entry name" value="DoH"/>
    <property type="match status" value="1"/>
</dbReference>
<dbReference type="Gene3D" id="3.50.50.60">
    <property type="entry name" value="FAD/NAD(P)-binding domain"/>
    <property type="match status" value="1"/>
</dbReference>
<dbReference type="AlphaFoldDB" id="A0A0C9TMQ2"/>
<dbReference type="InterPro" id="IPR015920">
    <property type="entry name" value="Cellobiose_DH-like_cyt"/>
</dbReference>
<dbReference type="HOGENOM" id="CLU_011025_0_0_1"/>
<dbReference type="SUPFAM" id="SSF49344">
    <property type="entry name" value="CBD9-like"/>
    <property type="match status" value="1"/>
</dbReference>
<feature type="region of interest" description="Disordered" evidence="2">
    <location>
        <begin position="192"/>
        <end position="218"/>
    </location>
</feature>
<comment type="cofactor">
    <cofactor evidence="1">
        <name>FAD</name>
        <dbReference type="ChEBI" id="CHEBI:57692"/>
    </cofactor>
</comment>
<dbReference type="Pfam" id="PF05199">
    <property type="entry name" value="GMC_oxred_C"/>
    <property type="match status" value="1"/>
</dbReference>
<feature type="domain" description="Glucose-methanol-choline oxidoreductase N-terminal" evidence="3">
    <location>
        <begin position="476"/>
        <end position="490"/>
    </location>
</feature>
<accession>A0A0C9TMQ2</accession>
<dbReference type="GO" id="GO:0016614">
    <property type="term" value="F:oxidoreductase activity, acting on CH-OH group of donors"/>
    <property type="evidence" value="ECO:0007669"/>
    <property type="project" value="InterPro"/>
</dbReference>
<dbReference type="InterPro" id="IPR053208">
    <property type="entry name" value="GMC_Oxidoreductase_CD"/>
</dbReference>